<proteinExistence type="predicted"/>
<dbReference type="EC" id="5.3.1.5" evidence="2"/>
<dbReference type="InterPro" id="IPR036237">
    <property type="entry name" value="Xyl_isomerase-like_sf"/>
</dbReference>
<dbReference type="InterPro" id="IPR013022">
    <property type="entry name" value="Xyl_isomerase-like_TIM-brl"/>
</dbReference>
<keyword evidence="2" id="KW-0413">Isomerase</keyword>
<dbReference type="STRING" id="454171.CP488_00442"/>
<dbReference type="InterPro" id="IPR050312">
    <property type="entry name" value="IolE/XylAMocC-like"/>
</dbReference>
<evidence type="ECO:0000259" key="1">
    <source>
        <dbReference type="Pfam" id="PF01261"/>
    </source>
</evidence>
<protein>
    <submittedName>
        <fullName evidence="2">Predicted sugar isomerase</fullName>
        <ecNumber evidence="2">5.3.1.5</ecNumber>
    </submittedName>
</protein>
<name>S0ET00_CHTCT</name>
<dbReference type="eggNOG" id="COG4952">
    <property type="taxonomic scope" value="Bacteria"/>
</dbReference>
<dbReference type="PANTHER" id="PTHR12110:SF21">
    <property type="entry name" value="XYLOSE ISOMERASE-LIKE TIM BARREL DOMAIN-CONTAINING PROTEIN"/>
    <property type="match status" value="1"/>
</dbReference>
<feature type="domain" description="Xylose isomerase-like TIM barrel" evidence="1">
    <location>
        <begin position="66"/>
        <end position="327"/>
    </location>
</feature>
<dbReference type="GO" id="GO:0009045">
    <property type="term" value="F:xylose isomerase activity"/>
    <property type="evidence" value="ECO:0007669"/>
    <property type="project" value="UniProtKB-EC"/>
</dbReference>
<gene>
    <name evidence="2" type="ORF">CCALI_00711</name>
</gene>
<dbReference type="AlphaFoldDB" id="S0ET00"/>
<evidence type="ECO:0000313" key="2">
    <source>
        <dbReference type="EMBL" id="CCW34536.1"/>
    </source>
</evidence>
<dbReference type="Pfam" id="PF01261">
    <property type="entry name" value="AP_endonuc_2"/>
    <property type="match status" value="1"/>
</dbReference>
<keyword evidence="3" id="KW-1185">Reference proteome</keyword>
<accession>S0ET00</accession>
<dbReference type="HOGENOM" id="CLU_072264_0_0_0"/>
<dbReference type="InParanoid" id="S0ET00"/>
<organism evidence="2 3">
    <name type="scientific">Chthonomonas calidirosea (strain DSM 23976 / ICMP 18418 / T49)</name>
    <dbReference type="NCBI Taxonomy" id="1303518"/>
    <lineage>
        <taxon>Bacteria</taxon>
        <taxon>Bacillati</taxon>
        <taxon>Armatimonadota</taxon>
        <taxon>Chthonomonadia</taxon>
        <taxon>Chthonomonadales</taxon>
        <taxon>Chthonomonadaceae</taxon>
        <taxon>Chthonomonas</taxon>
    </lineage>
</organism>
<sequence length="373" mass="42010">MRVNSENLALLSSQFRGYLEGERVDQFFETYGIQFSAGHWCAGGFSDRFCRSYAETPLDESAVGQIARVAEAGIKGIELNNEMFLDEHLQIDDNAIRTVQQALQAHGLIATNMNTNIWTRARFRMGSITNPDPGRRREALEYCLQTVEIAKRVGTRSVQLWPGSDGWDYHFEVNYGKQLDWFIEGCVEIARKANSYGLLFGTEAKQKEPREGNMILNTTAKAALVAKTVNETLGTTAMGVVIDYGHEQMVGNQPADSLYLLKRMAVPIANFHINAAKYNSNDEDRVTGTDDIWRLAEFCYAAVDTGYEGWFGEDQFTYRMDPVRAMRLSKELFANAMKKALAIYSIRDKLQQAQESGEVANVIDVVKRILTCE</sequence>
<reference evidence="3" key="1">
    <citation type="submission" date="2013-03" db="EMBL/GenBank/DDBJ databases">
        <title>Genome sequence of Chthonomonas calidirosea, the first sequenced genome from the Armatimonadetes phylum (formally candidate division OP10).</title>
        <authorList>
            <person name="Lee K.C.Y."/>
            <person name="Morgan X.C."/>
            <person name="Dunfield P.F."/>
            <person name="Tamas I."/>
            <person name="Houghton K.M."/>
            <person name="Vyssotski M."/>
            <person name="Ryan J.L.J."/>
            <person name="Lagutin K."/>
            <person name="McDonald I.R."/>
            <person name="Stott M.B."/>
        </authorList>
    </citation>
    <scope>NUCLEOTIDE SEQUENCE [LARGE SCALE GENOMIC DNA]</scope>
    <source>
        <strain evidence="3">DSM 23976 / ICMP 18418 / T49</strain>
    </source>
</reference>
<dbReference type="RefSeq" id="WP_016482098.1">
    <property type="nucleotide sequence ID" value="NC_021487.1"/>
</dbReference>
<dbReference type="PATRIC" id="fig|1303518.3.peg.717"/>
<dbReference type="KEGG" id="ccz:CCALI_00711"/>
<dbReference type="EMBL" id="HF951689">
    <property type="protein sequence ID" value="CCW34536.1"/>
    <property type="molecule type" value="Genomic_DNA"/>
</dbReference>
<dbReference type="Gene3D" id="3.20.20.150">
    <property type="entry name" value="Divalent-metal-dependent TIM barrel enzymes"/>
    <property type="match status" value="1"/>
</dbReference>
<evidence type="ECO:0000313" key="3">
    <source>
        <dbReference type="Proteomes" id="UP000014227"/>
    </source>
</evidence>
<dbReference type="SUPFAM" id="SSF51658">
    <property type="entry name" value="Xylose isomerase-like"/>
    <property type="match status" value="1"/>
</dbReference>
<dbReference type="OrthoDB" id="9801426at2"/>
<dbReference type="PANTHER" id="PTHR12110">
    <property type="entry name" value="HYDROXYPYRUVATE ISOMERASE"/>
    <property type="match status" value="1"/>
</dbReference>
<dbReference type="Proteomes" id="UP000014227">
    <property type="component" value="Chromosome I"/>
</dbReference>